<keyword evidence="2" id="KW-0614">Plasmid</keyword>
<dbReference type="AlphaFoldDB" id="A0A482J4Z2"/>
<accession>A0A482J4Z2</accession>
<protein>
    <submittedName>
        <fullName evidence="2">Uncharacterized protein</fullName>
    </submittedName>
</protein>
<organism evidence="2 3">
    <name type="scientific">Cupriavidus metallidurans</name>
    <dbReference type="NCBI Taxonomy" id="119219"/>
    <lineage>
        <taxon>Bacteria</taxon>
        <taxon>Pseudomonadati</taxon>
        <taxon>Pseudomonadota</taxon>
        <taxon>Betaproteobacteria</taxon>
        <taxon>Burkholderiales</taxon>
        <taxon>Burkholderiaceae</taxon>
        <taxon>Cupriavidus</taxon>
    </lineage>
</organism>
<evidence type="ECO:0000256" key="1">
    <source>
        <dbReference type="SAM" id="MobiDB-lite"/>
    </source>
</evidence>
<dbReference type="RefSeq" id="WP_017510568.1">
    <property type="nucleotide sequence ID" value="NZ_CP037902.1"/>
</dbReference>
<gene>
    <name evidence="2" type="ORF">DDF84_033330</name>
</gene>
<evidence type="ECO:0000313" key="3">
    <source>
        <dbReference type="Proteomes" id="UP000253772"/>
    </source>
</evidence>
<name>A0A482J4Z2_9BURK</name>
<dbReference type="EMBL" id="CP037902">
    <property type="protein sequence ID" value="QBP14577.1"/>
    <property type="molecule type" value="Genomic_DNA"/>
</dbReference>
<dbReference type="Proteomes" id="UP000253772">
    <property type="component" value="Plasmid p1"/>
</dbReference>
<reference evidence="2 3" key="1">
    <citation type="submission" date="2019-03" db="EMBL/GenBank/DDBJ databases">
        <title>Comparative insights into the high quality Complete genome sequence of highly metal resistant Cupriavidus metallidurans strain BS1 isolated from a gold-copper mine.</title>
        <authorList>
            <person name="Mazhar H.S."/>
            <person name="Rensing C."/>
        </authorList>
    </citation>
    <scope>NUCLEOTIDE SEQUENCE [LARGE SCALE GENOMIC DNA]</scope>
    <source>
        <strain evidence="2 3">BS1</strain>
        <plasmid evidence="2 3">p1</plasmid>
    </source>
</reference>
<proteinExistence type="predicted"/>
<geneLocation type="plasmid" evidence="2">
    <name>p1</name>
</geneLocation>
<sequence>MSALFGALSDHPLYLLEALKVVSACQALEDTGVRERGCPEKMNSKPLRSKIRASAAIPRSASKKRSLACPQAPQPERERQDLPWAGHVRGEQVLRDAIGDSLRRRDARRQLLSELVTVRFDLGGKKALGCDVGTDCGYDGS</sequence>
<evidence type="ECO:0000313" key="2">
    <source>
        <dbReference type="EMBL" id="QBP14577.1"/>
    </source>
</evidence>
<feature type="region of interest" description="Disordered" evidence="1">
    <location>
        <begin position="36"/>
        <end position="82"/>
    </location>
</feature>